<keyword evidence="2" id="KW-1185">Reference proteome</keyword>
<gene>
    <name evidence="1" type="ORF">ACFFJC_01375</name>
</gene>
<comment type="caution">
    <text evidence="1">The sequence shown here is derived from an EMBL/GenBank/DDBJ whole genome shotgun (WGS) entry which is preliminary data.</text>
</comment>
<reference evidence="1 2" key="1">
    <citation type="submission" date="2024-09" db="EMBL/GenBank/DDBJ databases">
        <authorList>
            <person name="Sun Q."/>
            <person name="Mori K."/>
        </authorList>
    </citation>
    <scope>NUCLEOTIDE SEQUENCE [LARGE SCALE GENOMIC DNA]</scope>
    <source>
        <strain evidence="1 2">CCM 7706</strain>
    </source>
</reference>
<evidence type="ECO:0000313" key="1">
    <source>
        <dbReference type="EMBL" id="MFC0202915.1"/>
    </source>
</evidence>
<accession>A0ABV6CQA6</accession>
<name>A0ABV6CQA6_9SPHN</name>
<sequence length="64" mass="6937">MIDLPNVLENPCATASIKKPIHNVKELRADPASPTLAGRKTFRFISGGICHQVLVEPIGIEPMT</sequence>
<protein>
    <submittedName>
        <fullName evidence="1">Uncharacterized protein</fullName>
    </submittedName>
</protein>
<organism evidence="1 2">
    <name type="scientific">Novosphingobium soli</name>
    <dbReference type="NCBI Taxonomy" id="574956"/>
    <lineage>
        <taxon>Bacteria</taxon>
        <taxon>Pseudomonadati</taxon>
        <taxon>Pseudomonadota</taxon>
        <taxon>Alphaproteobacteria</taxon>
        <taxon>Sphingomonadales</taxon>
        <taxon>Sphingomonadaceae</taxon>
        <taxon>Novosphingobium</taxon>
    </lineage>
</organism>
<evidence type="ECO:0000313" key="2">
    <source>
        <dbReference type="Proteomes" id="UP001589798"/>
    </source>
</evidence>
<dbReference type="EMBL" id="JBHLWK010000003">
    <property type="protein sequence ID" value="MFC0202915.1"/>
    <property type="molecule type" value="Genomic_DNA"/>
</dbReference>
<dbReference type="RefSeq" id="WP_379485788.1">
    <property type="nucleotide sequence ID" value="NZ_JBHLWK010000003.1"/>
</dbReference>
<dbReference type="Proteomes" id="UP001589798">
    <property type="component" value="Unassembled WGS sequence"/>
</dbReference>
<proteinExistence type="predicted"/>